<protein>
    <recommendedName>
        <fullName evidence="3">Transposase IS200-like domain-containing protein</fullName>
    </recommendedName>
</protein>
<accession>A0ABU3BV48</accession>
<dbReference type="SUPFAM" id="SSF143422">
    <property type="entry name" value="Transposase IS200-like"/>
    <property type="match status" value="1"/>
</dbReference>
<name>A0ABU3BV48_9BACT</name>
<dbReference type="RefSeq" id="WP_311665790.1">
    <property type="nucleotide sequence ID" value="NZ_JAVRHT010000056.1"/>
</dbReference>
<dbReference type="Gene3D" id="3.30.70.1290">
    <property type="entry name" value="Transposase IS200-like"/>
    <property type="match status" value="1"/>
</dbReference>
<evidence type="ECO:0000313" key="2">
    <source>
        <dbReference type="Proteomes" id="UP001267426"/>
    </source>
</evidence>
<dbReference type="Proteomes" id="UP001267426">
    <property type="component" value="Unassembled WGS sequence"/>
</dbReference>
<sequence>MVGPRPRSLGAFVGGFKASVTRRVRRECGAPNLAVWQRSYWDRVVRTEREVEAVRRYIHENPERWHDDRLHPAHPPRP</sequence>
<dbReference type="InterPro" id="IPR036515">
    <property type="entry name" value="Transposase_17_sf"/>
</dbReference>
<proteinExistence type="predicted"/>
<reference evidence="1 2" key="1">
    <citation type="submission" date="2023-09" db="EMBL/GenBank/DDBJ databases">
        <authorList>
            <person name="Rey-Velasco X."/>
        </authorList>
    </citation>
    <scope>NUCLEOTIDE SEQUENCE [LARGE SCALE GENOMIC DNA]</scope>
    <source>
        <strain evidence="1 2">F394</strain>
    </source>
</reference>
<gene>
    <name evidence="1" type="ORF">RM540_15515</name>
</gene>
<evidence type="ECO:0008006" key="3">
    <source>
        <dbReference type="Google" id="ProtNLM"/>
    </source>
</evidence>
<keyword evidence="2" id="KW-1185">Reference proteome</keyword>
<evidence type="ECO:0000313" key="1">
    <source>
        <dbReference type="EMBL" id="MDT0633163.1"/>
    </source>
</evidence>
<comment type="caution">
    <text evidence="1">The sequence shown here is derived from an EMBL/GenBank/DDBJ whole genome shotgun (WGS) entry which is preliminary data.</text>
</comment>
<organism evidence="1 2">
    <name type="scientific">Rubrivirga litoralis</name>
    <dbReference type="NCBI Taxonomy" id="3075598"/>
    <lineage>
        <taxon>Bacteria</taxon>
        <taxon>Pseudomonadati</taxon>
        <taxon>Rhodothermota</taxon>
        <taxon>Rhodothermia</taxon>
        <taxon>Rhodothermales</taxon>
        <taxon>Rubricoccaceae</taxon>
        <taxon>Rubrivirga</taxon>
    </lineage>
</organism>
<dbReference type="EMBL" id="JAVRHT010000056">
    <property type="protein sequence ID" value="MDT0633163.1"/>
    <property type="molecule type" value="Genomic_DNA"/>
</dbReference>